<dbReference type="AlphaFoldDB" id="A0AAF0E1L2"/>
<feature type="compositionally biased region" description="Polar residues" evidence="1">
    <location>
        <begin position="355"/>
        <end position="366"/>
    </location>
</feature>
<feature type="compositionally biased region" description="Low complexity" evidence="1">
    <location>
        <begin position="201"/>
        <end position="211"/>
    </location>
</feature>
<keyword evidence="3" id="KW-1185">Reference proteome</keyword>
<dbReference type="PANTHER" id="PTHR28307">
    <property type="entry name" value="PROTEIN PAL1"/>
    <property type="match status" value="1"/>
</dbReference>
<dbReference type="PANTHER" id="PTHR28307:SF2">
    <property type="entry name" value="PROTEIN PAL1"/>
    <property type="match status" value="1"/>
</dbReference>
<dbReference type="Proteomes" id="UP001214603">
    <property type="component" value="Chromosome 4"/>
</dbReference>
<protein>
    <recommendedName>
        <fullName evidence="4">Pal1 cell morphology protein</fullName>
    </recommendedName>
</protein>
<evidence type="ECO:0000313" key="3">
    <source>
        <dbReference type="Proteomes" id="UP001214603"/>
    </source>
</evidence>
<dbReference type="InterPro" id="IPR013226">
    <property type="entry name" value="Pal1"/>
</dbReference>
<reference evidence="2" key="1">
    <citation type="submission" date="2023-03" db="EMBL/GenBank/DDBJ databases">
        <title>Mating type loci evolution in Malassezia.</title>
        <authorList>
            <person name="Coelho M.A."/>
        </authorList>
    </citation>
    <scope>NUCLEOTIDE SEQUENCE</scope>
    <source>
        <strain evidence="2">CBS 7876</strain>
    </source>
</reference>
<evidence type="ECO:0000313" key="2">
    <source>
        <dbReference type="EMBL" id="WFD03525.1"/>
    </source>
</evidence>
<gene>
    <name evidence="2" type="ORF">MOBT1_002216</name>
</gene>
<feature type="compositionally biased region" description="Polar residues" evidence="1">
    <location>
        <begin position="299"/>
        <end position="309"/>
    </location>
</feature>
<accession>A0AAF0E1L2</accession>
<feature type="compositionally biased region" description="Acidic residues" evidence="1">
    <location>
        <begin position="284"/>
        <end position="293"/>
    </location>
</feature>
<organism evidence="2 3">
    <name type="scientific">Malassezia obtusa</name>
    <dbReference type="NCBI Taxonomy" id="76774"/>
    <lineage>
        <taxon>Eukaryota</taxon>
        <taxon>Fungi</taxon>
        <taxon>Dikarya</taxon>
        <taxon>Basidiomycota</taxon>
        <taxon>Ustilaginomycotina</taxon>
        <taxon>Malasseziomycetes</taxon>
        <taxon>Malasseziales</taxon>
        <taxon>Malasseziaceae</taxon>
        <taxon>Malassezia</taxon>
    </lineage>
</organism>
<evidence type="ECO:0008006" key="4">
    <source>
        <dbReference type="Google" id="ProtNLM"/>
    </source>
</evidence>
<feature type="region of interest" description="Disordered" evidence="1">
    <location>
        <begin position="194"/>
        <end position="444"/>
    </location>
</feature>
<feature type="region of interest" description="Disordered" evidence="1">
    <location>
        <begin position="136"/>
        <end position="168"/>
    </location>
</feature>
<dbReference type="EMBL" id="CP119937">
    <property type="protein sequence ID" value="WFD03525.1"/>
    <property type="molecule type" value="Genomic_DNA"/>
</dbReference>
<sequence length="444" mass="47993">MSSTLRASEQAPKPPPKSRKDLSRFLGRSGRSSDSRKNKHRVSQYVEPIVQDAEDEKPSSTRIDIIDQLDISGVHGASLFHHDSPYDACSPHSNQQSNRRAPIRAFDPSVDPVTNQMLTSHQRGDRTVEPVRDEYRGHRSQGTARAPFQHRTAADSEGSFGVEPQYDDANPNAEFFGVAAEPWQDFATPAHVHRRTFADESSSGRTSRSSTFADMETYLRGSSRPNPSGAAKEPTSSRATEVTFDEEPPPSAAVARKGTLRSGGGASRSKSLIGRLRRLRLDPDEADASEPVEDVARTRPQTKAQQRSQAMGLATPTGVGGLAPPIEHAGAAPLGRATPGGAAEPEPAPVRSTRTRNSMYARTSTPELADAATGVSSPARARTRRGYSTRAPTLPPKDEARAPPLHGAADYMETVPDADRERQPLGRSKTFLSRLASSGRARVI</sequence>
<dbReference type="Pfam" id="PF08316">
    <property type="entry name" value="Pal1"/>
    <property type="match status" value="1"/>
</dbReference>
<evidence type="ECO:0000256" key="1">
    <source>
        <dbReference type="SAM" id="MobiDB-lite"/>
    </source>
</evidence>
<name>A0AAF0E1L2_9BASI</name>
<feature type="region of interest" description="Disordered" evidence="1">
    <location>
        <begin position="1"/>
        <end position="61"/>
    </location>
</feature>
<proteinExistence type="predicted"/>
<dbReference type="GO" id="GO:0005737">
    <property type="term" value="C:cytoplasm"/>
    <property type="evidence" value="ECO:0007669"/>
    <property type="project" value="TreeGrafter"/>
</dbReference>